<organism evidence="2 3">
    <name type="scientific">Paractinoplanes atraurantiacus</name>
    <dbReference type="NCBI Taxonomy" id="1036182"/>
    <lineage>
        <taxon>Bacteria</taxon>
        <taxon>Bacillati</taxon>
        <taxon>Actinomycetota</taxon>
        <taxon>Actinomycetes</taxon>
        <taxon>Micromonosporales</taxon>
        <taxon>Micromonosporaceae</taxon>
        <taxon>Paractinoplanes</taxon>
    </lineage>
</organism>
<feature type="domain" description="Suppressor of fused-like" evidence="1">
    <location>
        <begin position="46"/>
        <end position="190"/>
    </location>
</feature>
<dbReference type="EMBL" id="OBDY01000002">
    <property type="protein sequence ID" value="SNY24969.1"/>
    <property type="molecule type" value="Genomic_DNA"/>
</dbReference>
<name>A0A285GN22_9ACTN</name>
<accession>A0A285GN22</accession>
<dbReference type="Pfam" id="PF05076">
    <property type="entry name" value="SUFU"/>
    <property type="match status" value="1"/>
</dbReference>
<proteinExistence type="predicted"/>
<sequence length="193" mass="21426">MTSVPVLIDHLERRLGRMTNSWRGDSRPGLPTFNVGGFADGVIADTTSYATLGLSKLPLHHPSHDRHFFVELIAAAHDPAGAFRDSFLGALEFMWTRSLNSREVVLRGDVVSLPSEVMVASRFSFLYAALPVYYDDAFKSVVVESGDEVAVVWLVPITSSEAKFVAERGWKEFEQELVKIDPDLLDMSRQAIA</sequence>
<gene>
    <name evidence="2" type="ORF">SAMN05421748_102265</name>
</gene>
<reference evidence="2 3" key="1">
    <citation type="submission" date="2017-09" db="EMBL/GenBank/DDBJ databases">
        <authorList>
            <person name="Ehlers B."/>
            <person name="Leendertz F.H."/>
        </authorList>
    </citation>
    <scope>NUCLEOTIDE SEQUENCE [LARGE SCALE GENOMIC DNA]</scope>
    <source>
        <strain evidence="2 3">CGMCC 4.6857</strain>
    </source>
</reference>
<keyword evidence="3" id="KW-1185">Reference proteome</keyword>
<evidence type="ECO:0000313" key="3">
    <source>
        <dbReference type="Proteomes" id="UP000219612"/>
    </source>
</evidence>
<dbReference type="Proteomes" id="UP000219612">
    <property type="component" value="Unassembled WGS sequence"/>
</dbReference>
<evidence type="ECO:0000313" key="2">
    <source>
        <dbReference type="EMBL" id="SNY24969.1"/>
    </source>
</evidence>
<protein>
    <submittedName>
        <fullName evidence="2">Suppressor of fused protein (SUFU)</fullName>
    </submittedName>
</protein>
<evidence type="ECO:0000259" key="1">
    <source>
        <dbReference type="Pfam" id="PF05076"/>
    </source>
</evidence>
<dbReference type="AlphaFoldDB" id="A0A285GN22"/>
<dbReference type="InterPro" id="IPR020941">
    <property type="entry name" value="SUFU-like_domain"/>
</dbReference>